<evidence type="ECO:0000313" key="2">
    <source>
        <dbReference type="Proteomes" id="UP000552700"/>
    </source>
</evidence>
<protein>
    <recommendedName>
        <fullName evidence="3">Colicin transporter</fullName>
    </recommendedName>
</protein>
<sequence>MIAVKRLQSLFWVLVVALGALSAYLVSLRVATERNELVRVRTQIASARADIRYLETEFGARANMRQLEKWNAEDLRYSTLTASHYLNGERALAHLDGIAPNGPAFVAPPVMVAMVENAQDLPSAPQAGAASPAASQIRSDVAVIRTAQIQSDVVARPVSTSRVASVGIATATAAVPKAGTLRVTIPAPAPKGSAQMASTVARKAERMAMLDSRLLDDGTLGDIGRRAAAEKRGEVH</sequence>
<dbReference type="RefSeq" id="WP_184078593.1">
    <property type="nucleotide sequence ID" value="NZ_JACIJP010000001.1"/>
</dbReference>
<evidence type="ECO:0008006" key="3">
    <source>
        <dbReference type="Google" id="ProtNLM"/>
    </source>
</evidence>
<organism evidence="1 2">
    <name type="scientific">Sphingobium subterraneum</name>
    <dbReference type="NCBI Taxonomy" id="627688"/>
    <lineage>
        <taxon>Bacteria</taxon>
        <taxon>Pseudomonadati</taxon>
        <taxon>Pseudomonadota</taxon>
        <taxon>Alphaproteobacteria</taxon>
        <taxon>Sphingomonadales</taxon>
        <taxon>Sphingomonadaceae</taxon>
        <taxon>Sphingobium</taxon>
    </lineage>
</organism>
<dbReference type="AlphaFoldDB" id="A0A841IXB5"/>
<reference evidence="1 2" key="1">
    <citation type="submission" date="2020-08" db="EMBL/GenBank/DDBJ databases">
        <title>Genomic Encyclopedia of Type Strains, Phase IV (KMG-IV): sequencing the most valuable type-strain genomes for metagenomic binning, comparative biology and taxonomic classification.</title>
        <authorList>
            <person name="Goeker M."/>
        </authorList>
    </citation>
    <scope>NUCLEOTIDE SEQUENCE [LARGE SCALE GENOMIC DNA]</scope>
    <source>
        <strain evidence="1 2">DSM 102255</strain>
    </source>
</reference>
<name>A0A841IXB5_9SPHN</name>
<dbReference type="Proteomes" id="UP000552700">
    <property type="component" value="Unassembled WGS sequence"/>
</dbReference>
<accession>A0A841IXB5</accession>
<proteinExistence type="predicted"/>
<gene>
    <name evidence="1" type="ORF">FHS92_001296</name>
</gene>
<evidence type="ECO:0000313" key="1">
    <source>
        <dbReference type="EMBL" id="MBB6123589.1"/>
    </source>
</evidence>
<dbReference type="EMBL" id="JACIJP010000001">
    <property type="protein sequence ID" value="MBB6123589.1"/>
    <property type="molecule type" value="Genomic_DNA"/>
</dbReference>
<comment type="caution">
    <text evidence="1">The sequence shown here is derived from an EMBL/GenBank/DDBJ whole genome shotgun (WGS) entry which is preliminary data.</text>
</comment>
<keyword evidence="2" id="KW-1185">Reference proteome</keyword>